<accession>A0A484LSZ6</accession>
<proteinExistence type="predicted"/>
<evidence type="ECO:0000256" key="2">
    <source>
        <dbReference type="SAM" id="SignalP"/>
    </source>
</evidence>
<dbReference type="NCBIfam" id="TIGR01614">
    <property type="entry name" value="PME_inhib"/>
    <property type="match status" value="1"/>
</dbReference>
<dbReference type="Pfam" id="PF04043">
    <property type="entry name" value="PMEI"/>
    <property type="match status" value="1"/>
</dbReference>
<dbReference type="InterPro" id="IPR035513">
    <property type="entry name" value="Invertase/methylesterase_inhib"/>
</dbReference>
<dbReference type="Proteomes" id="UP000595140">
    <property type="component" value="Unassembled WGS sequence"/>
</dbReference>
<dbReference type="Gene3D" id="1.20.140.40">
    <property type="entry name" value="Invertase/pectin methylesterase inhibitor family protein"/>
    <property type="match status" value="1"/>
</dbReference>
<dbReference type="InterPro" id="IPR006501">
    <property type="entry name" value="Pectinesterase_inhib_dom"/>
</dbReference>
<dbReference type="CDD" id="cd15800">
    <property type="entry name" value="PMEI-like_2"/>
    <property type="match status" value="1"/>
</dbReference>
<organism evidence="4 5">
    <name type="scientific">Cuscuta campestris</name>
    <dbReference type="NCBI Taxonomy" id="132261"/>
    <lineage>
        <taxon>Eukaryota</taxon>
        <taxon>Viridiplantae</taxon>
        <taxon>Streptophyta</taxon>
        <taxon>Embryophyta</taxon>
        <taxon>Tracheophyta</taxon>
        <taxon>Spermatophyta</taxon>
        <taxon>Magnoliopsida</taxon>
        <taxon>eudicotyledons</taxon>
        <taxon>Gunneridae</taxon>
        <taxon>Pentapetalae</taxon>
        <taxon>asterids</taxon>
        <taxon>lamiids</taxon>
        <taxon>Solanales</taxon>
        <taxon>Convolvulaceae</taxon>
        <taxon>Cuscuteae</taxon>
        <taxon>Cuscuta</taxon>
        <taxon>Cuscuta subgen. Grammica</taxon>
        <taxon>Cuscuta sect. Cleistogrammica</taxon>
    </lineage>
</organism>
<gene>
    <name evidence="4" type="ORF">CCAM_LOCUS21458</name>
</gene>
<feature type="region of interest" description="Disordered" evidence="1">
    <location>
        <begin position="47"/>
        <end position="103"/>
    </location>
</feature>
<dbReference type="AlphaFoldDB" id="A0A484LSZ6"/>
<feature type="domain" description="Pectinesterase inhibitor" evidence="3">
    <location>
        <begin position="124"/>
        <end position="207"/>
    </location>
</feature>
<reference evidence="4 5" key="1">
    <citation type="submission" date="2018-04" db="EMBL/GenBank/DDBJ databases">
        <authorList>
            <person name="Vogel A."/>
        </authorList>
    </citation>
    <scope>NUCLEOTIDE SEQUENCE [LARGE SCALE GENOMIC DNA]</scope>
</reference>
<protein>
    <recommendedName>
        <fullName evidence="3">Pectinesterase inhibitor domain-containing protein</fullName>
    </recommendedName>
</protein>
<keyword evidence="5" id="KW-1185">Reference proteome</keyword>
<evidence type="ECO:0000259" key="3">
    <source>
        <dbReference type="Pfam" id="PF04043"/>
    </source>
</evidence>
<feature type="signal peptide" evidence="2">
    <location>
        <begin position="1"/>
        <end position="30"/>
    </location>
</feature>
<dbReference type="OrthoDB" id="1915198at2759"/>
<evidence type="ECO:0000256" key="1">
    <source>
        <dbReference type="SAM" id="MobiDB-lite"/>
    </source>
</evidence>
<evidence type="ECO:0000313" key="4">
    <source>
        <dbReference type="EMBL" id="VFQ79682.1"/>
    </source>
</evidence>
<name>A0A484LSZ6_9ASTE</name>
<dbReference type="SUPFAM" id="SSF101148">
    <property type="entry name" value="Plant invertase/pectin methylesterase inhibitor"/>
    <property type="match status" value="1"/>
</dbReference>
<dbReference type="EMBL" id="OOIL02002010">
    <property type="protein sequence ID" value="VFQ79682.1"/>
    <property type="molecule type" value="Genomic_DNA"/>
</dbReference>
<dbReference type="GO" id="GO:0004857">
    <property type="term" value="F:enzyme inhibitor activity"/>
    <property type="evidence" value="ECO:0007669"/>
    <property type="project" value="InterPro"/>
</dbReference>
<evidence type="ECO:0000313" key="5">
    <source>
        <dbReference type="Proteomes" id="UP000595140"/>
    </source>
</evidence>
<sequence length="241" mass="26116">MATPSYQSILYILFTSLLLSSSFLGNKAHAFPDGDALAIPESSPLTYASPKTIAEPPSEDGSRDDAQGEGDGWDGAPTPLEGGSNDDVLDEGEGSWDVAPTPSGTDSFVSVPVVKDTPAVNMFVQSAMVASMSKTEDFIHDVIEKRLRDPDTDGVRKECLKMCKDVYEDSMKAMKKTVEDTKDGNLYKANVDVSAMATDIDTCKDCMGHVYDKNDPEFKKFSAWIDGMANDCLDKITGLRD</sequence>
<keyword evidence="2" id="KW-0732">Signal</keyword>
<feature type="chain" id="PRO_5019871060" description="Pectinesterase inhibitor domain-containing protein" evidence="2">
    <location>
        <begin position="31"/>
        <end position="241"/>
    </location>
</feature>